<proteinExistence type="predicted"/>
<sequence>MHAFTLFTQLACLYFTALGSRLNACKATNASMPTILHNGRVFIAADGATPDHFVNTIVLDAGTGKITHVGNESDAAVVAAKAAPGAVLHDAQGRVVLPGFVDGHMHLRDTGTSLQKLNVRSCRNLGEIQAAVRAWAAQHPDLPRLLCSGWFHPSTDGDELATQLDGLDVAGKDRAVYLDADDMHSSWLNTAALVEVGAADMQDPPGGHIRRGADGRPSGIMEEGAASTIVWPFLAGKLTAEEKQQHIQAAFDAYVGAGYTGLVEMAMGEDDWASIQRYREAHGEVPVWVAAHWLVAPQNSSAETLAQVDRAIELHRQFNSATSPQCRIAGIKIVCDGVVDACTAALQQPYSHNNQTVAPMWTLDTLAPVLRRADAAGLQIALHAIGDAAIKLALDGLEAIGNPAGRHRIEHLETTAPEDVPRLGALGVTASVQAVHLDPAGMTAWERLLGKARCGHVFPYAALAAHGAPLALGTDSPTAPLDALANLYIATTRRSAFDRNLTTQTTPQYALSLAAAVAAATRGSAHSCFAEKRVGQLRAGWEANLVLVNMEWNADMLLDAKVAETWIKGKKVYAAA</sequence>
<evidence type="ECO:0000313" key="3">
    <source>
        <dbReference type="EMBL" id="OAA71856.1"/>
    </source>
</evidence>
<dbReference type="Gene3D" id="3.10.310.70">
    <property type="match status" value="1"/>
</dbReference>
<comment type="caution">
    <text evidence="3">The sequence shown here is derived from an EMBL/GenBank/DDBJ whole genome shotgun (WGS) entry which is preliminary data.</text>
</comment>
<gene>
    <name evidence="3" type="ORF">LEL_09091</name>
</gene>
<name>A0A168CVZ5_CORDF</name>
<dbReference type="Gene3D" id="2.30.40.10">
    <property type="entry name" value="Urease, subunit C, domain 1"/>
    <property type="match status" value="1"/>
</dbReference>
<dbReference type="PANTHER" id="PTHR22642:SF20">
    <property type="entry name" value="AMIDOHYDROLASE 3 DOMAIN-CONTAINING PROTEIN"/>
    <property type="match status" value="1"/>
</dbReference>
<keyword evidence="4" id="KW-1185">Reference proteome</keyword>
<dbReference type="InterPro" id="IPR032466">
    <property type="entry name" value="Metal_Hydrolase"/>
</dbReference>
<reference evidence="3 4" key="1">
    <citation type="journal article" date="2016" name="Genome Biol. Evol.">
        <title>Divergent and convergent evolution of fungal pathogenicity.</title>
        <authorList>
            <person name="Shang Y."/>
            <person name="Xiao G."/>
            <person name="Zheng P."/>
            <person name="Cen K."/>
            <person name="Zhan S."/>
            <person name="Wang C."/>
        </authorList>
    </citation>
    <scope>NUCLEOTIDE SEQUENCE [LARGE SCALE GENOMIC DNA]</scope>
    <source>
        <strain evidence="3 4">RCEF 1005</strain>
    </source>
</reference>
<evidence type="ECO:0000256" key="1">
    <source>
        <dbReference type="SAM" id="SignalP"/>
    </source>
</evidence>
<dbReference type="Gene3D" id="3.20.20.140">
    <property type="entry name" value="Metal-dependent hydrolases"/>
    <property type="match status" value="1"/>
</dbReference>
<dbReference type="Pfam" id="PF07969">
    <property type="entry name" value="Amidohydro_3"/>
    <property type="match status" value="1"/>
</dbReference>
<organism evidence="3 4">
    <name type="scientific">Akanthomyces lecanii RCEF 1005</name>
    <dbReference type="NCBI Taxonomy" id="1081108"/>
    <lineage>
        <taxon>Eukaryota</taxon>
        <taxon>Fungi</taxon>
        <taxon>Dikarya</taxon>
        <taxon>Ascomycota</taxon>
        <taxon>Pezizomycotina</taxon>
        <taxon>Sordariomycetes</taxon>
        <taxon>Hypocreomycetidae</taxon>
        <taxon>Hypocreales</taxon>
        <taxon>Cordycipitaceae</taxon>
        <taxon>Akanthomyces</taxon>
        <taxon>Cordyceps confragosa</taxon>
    </lineage>
</organism>
<evidence type="ECO:0000313" key="4">
    <source>
        <dbReference type="Proteomes" id="UP000076881"/>
    </source>
</evidence>
<dbReference type="InterPro" id="IPR011059">
    <property type="entry name" value="Metal-dep_hydrolase_composite"/>
</dbReference>
<dbReference type="SUPFAM" id="SSF51556">
    <property type="entry name" value="Metallo-dependent hydrolases"/>
    <property type="match status" value="1"/>
</dbReference>
<dbReference type="PANTHER" id="PTHR22642">
    <property type="entry name" value="IMIDAZOLONEPROPIONASE"/>
    <property type="match status" value="1"/>
</dbReference>
<keyword evidence="3" id="KW-0378">Hydrolase</keyword>
<dbReference type="EMBL" id="AZHF01000008">
    <property type="protein sequence ID" value="OAA71856.1"/>
    <property type="molecule type" value="Genomic_DNA"/>
</dbReference>
<dbReference type="OrthoDB" id="3501663at2759"/>
<dbReference type="GO" id="GO:0016810">
    <property type="term" value="F:hydrolase activity, acting on carbon-nitrogen (but not peptide) bonds"/>
    <property type="evidence" value="ECO:0007669"/>
    <property type="project" value="InterPro"/>
</dbReference>
<evidence type="ECO:0000259" key="2">
    <source>
        <dbReference type="Pfam" id="PF07969"/>
    </source>
</evidence>
<dbReference type="AlphaFoldDB" id="A0A168CVZ5"/>
<feature type="chain" id="PRO_5007896068" evidence="1">
    <location>
        <begin position="20"/>
        <end position="576"/>
    </location>
</feature>
<dbReference type="Proteomes" id="UP000076881">
    <property type="component" value="Unassembled WGS sequence"/>
</dbReference>
<dbReference type="STRING" id="1081108.A0A168CVZ5"/>
<dbReference type="SUPFAM" id="SSF51338">
    <property type="entry name" value="Composite domain of metallo-dependent hydrolases"/>
    <property type="match status" value="1"/>
</dbReference>
<protein>
    <submittedName>
        <fullName evidence="3">Amidohydrolase family protein</fullName>
    </submittedName>
</protein>
<dbReference type="CDD" id="cd01300">
    <property type="entry name" value="YtcJ_like"/>
    <property type="match status" value="1"/>
</dbReference>
<dbReference type="InterPro" id="IPR033932">
    <property type="entry name" value="YtcJ-like"/>
</dbReference>
<feature type="signal peptide" evidence="1">
    <location>
        <begin position="1"/>
        <end position="19"/>
    </location>
</feature>
<dbReference type="InterPro" id="IPR013108">
    <property type="entry name" value="Amidohydro_3"/>
</dbReference>
<keyword evidence="1" id="KW-0732">Signal</keyword>
<feature type="domain" description="Amidohydrolase 3" evidence="2">
    <location>
        <begin position="90"/>
        <end position="573"/>
    </location>
</feature>
<accession>A0A168CVZ5</accession>